<dbReference type="GO" id="GO:0045046">
    <property type="term" value="P:protein import into peroxisome membrane"/>
    <property type="evidence" value="ECO:0007669"/>
    <property type="project" value="EnsemblFungi"/>
</dbReference>
<dbReference type="GO" id="GO:0050821">
    <property type="term" value="P:protein stabilization"/>
    <property type="evidence" value="ECO:0007669"/>
    <property type="project" value="EnsemblFungi"/>
</dbReference>
<keyword evidence="3" id="KW-1185">Reference proteome</keyword>
<evidence type="ECO:0000313" key="2">
    <source>
        <dbReference type="EMBL" id="CCH62953.1"/>
    </source>
</evidence>
<dbReference type="Pfam" id="PF04614">
    <property type="entry name" value="Pex19"/>
    <property type="match status" value="1"/>
</dbReference>
<accession>I2H9A1</accession>
<gene>
    <name evidence="2" type="primary">TBLA0I02970</name>
    <name evidence="2" type="ORF">TBLA_0I02970</name>
</gene>
<name>I2H9A1_HENB6</name>
<dbReference type="GO" id="GO:0032581">
    <property type="term" value="P:ER-dependent peroxisome organization"/>
    <property type="evidence" value="ECO:0007669"/>
    <property type="project" value="EnsemblFungi"/>
</dbReference>
<dbReference type="GO" id="GO:0045033">
    <property type="term" value="P:peroxisome inheritance"/>
    <property type="evidence" value="ECO:0007669"/>
    <property type="project" value="EnsemblFungi"/>
</dbReference>
<dbReference type="PANTHER" id="PTHR12774">
    <property type="entry name" value="PEROXISOMAL BIOGENESIS FACTOR 19"/>
    <property type="match status" value="1"/>
</dbReference>
<feature type="compositionally biased region" description="Basic and acidic residues" evidence="1">
    <location>
        <begin position="58"/>
        <end position="72"/>
    </location>
</feature>
<dbReference type="eggNOG" id="KOG3133">
    <property type="taxonomic scope" value="Eukaryota"/>
</dbReference>
<dbReference type="AlphaFoldDB" id="I2H9A1"/>
<feature type="region of interest" description="Disordered" evidence="1">
    <location>
        <begin position="262"/>
        <end position="290"/>
    </location>
</feature>
<dbReference type="GO" id="GO:0005778">
    <property type="term" value="C:peroxisomal membrane"/>
    <property type="evidence" value="ECO:0007669"/>
    <property type="project" value="EnsemblFungi"/>
</dbReference>
<dbReference type="KEGG" id="tbl:TBLA_0I02970"/>
<dbReference type="RefSeq" id="XP_004182472.1">
    <property type="nucleotide sequence ID" value="XM_004182424.1"/>
</dbReference>
<dbReference type="InterPro" id="IPR006708">
    <property type="entry name" value="Pex19"/>
</dbReference>
<dbReference type="Gene3D" id="1.20.120.900">
    <property type="entry name" value="Pex19, mPTS binding domain"/>
    <property type="match status" value="1"/>
</dbReference>
<feature type="compositionally biased region" description="Low complexity" evidence="1">
    <location>
        <begin position="1"/>
        <end position="10"/>
    </location>
</feature>
<evidence type="ECO:0000313" key="3">
    <source>
        <dbReference type="Proteomes" id="UP000002866"/>
    </source>
</evidence>
<evidence type="ECO:0000256" key="1">
    <source>
        <dbReference type="SAM" id="MobiDB-lite"/>
    </source>
</evidence>
<dbReference type="GO" id="GO:0005783">
    <property type="term" value="C:endoplasmic reticulum"/>
    <property type="evidence" value="ECO:0007669"/>
    <property type="project" value="EnsemblFungi"/>
</dbReference>
<dbReference type="GO" id="GO:0033328">
    <property type="term" value="F:peroxisome membrane targeting sequence binding"/>
    <property type="evidence" value="ECO:0007669"/>
    <property type="project" value="EnsemblFungi"/>
</dbReference>
<proteinExistence type="predicted"/>
<dbReference type="InterPro" id="IPR038322">
    <property type="entry name" value="Pex19_C_sf"/>
</dbReference>
<dbReference type="GeneID" id="14498130"/>
<dbReference type="Proteomes" id="UP000002866">
    <property type="component" value="Chromosome 9"/>
</dbReference>
<dbReference type="EMBL" id="HE806324">
    <property type="protein sequence ID" value="CCH62953.1"/>
    <property type="molecule type" value="Genomic_DNA"/>
</dbReference>
<dbReference type="OrthoDB" id="21292at2759"/>
<protein>
    <submittedName>
        <fullName evidence="2">Uncharacterized protein</fullName>
    </submittedName>
</protein>
<dbReference type="PANTHER" id="PTHR12774:SF2">
    <property type="entry name" value="PEROXISOMAL BIOGENESIS FACTOR 19"/>
    <property type="match status" value="1"/>
</dbReference>
<feature type="region of interest" description="Disordered" evidence="1">
    <location>
        <begin position="1"/>
        <end position="46"/>
    </location>
</feature>
<dbReference type="STRING" id="1071380.I2H9A1"/>
<feature type="compositionally biased region" description="Polar residues" evidence="1">
    <location>
        <begin position="272"/>
        <end position="284"/>
    </location>
</feature>
<dbReference type="InParanoid" id="I2H9A1"/>
<dbReference type="OMA" id="YEPMKEM"/>
<dbReference type="GO" id="GO:1990429">
    <property type="term" value="C:peroxisomal importomer complex"/>
    <property type="evidence" value="ECO:0007669"/>
    <property type="project" value="EnsemblFungi"/>
</dbReference>
<dbReference type="FunCoup" id="I2H9A1">
    <property type="interactions" value="298"/>
</dbReference>
<feature type="region of interest" description="Disordered" evidence="1">
    <location>
        <begin position="58"/>
        <end position="83"/>
    </location>
</feature>
<organism evidence="2 3">
    <name type="scientific">Henningerozyma blattae (strain ATCC 34711 / CBS 6284 / DSM 70876 / NBRC 10599 / NRRL Y-10934 / UCD 77-7)</name>
    <name type="common">Yeast</name>
    <name type="synonym">Tetrapisispora blattae</name>
    <dbReference type="NCBI Taxonomy" id="1071380"/>
    <lineage>
        <taxon>Eukaryota</taxon>
        <taxon>Fungi</taxon>
        <taxon>Dikarya</taxon>
        <taxon>Ascomycota</taxon>
        <taxon>Saccharomycotina</taxon>
        <taxon>Saccharomycetes</taxon>
        <taxon>Saccharomycetales</taxon>
        <taxon>Saccharomycetaceae</taxon>
        <taxon>Henningerozyma</taxon>
    </lineage>
</organism>
<dbReference type="GO" id="GO:0005829">
    <property type="term" value="C:cytosol"/>
    <property type="evidence" value="ECO:0007669"/>
    <property type="project" value="EnsemblFungi"/>
</dbReference>
<reference evidence="2 3" key="1">
    <citation type="journal article" date="2011" name="Proc. Natl. Acad. Sci. U.S.A.">
        <title>Evolutionary erosion of yeast sex chromosomes by mating-type switching accidents.</title>
        <authorList>
            <person name="Gordon J.L."/>
            <person name="Armisen D."/>
            <person name="Proux-Wera E."/>
            <person name="Oheigeartaigh S.S."/>
            <person name="Byrne K.P."/>
            <person name="Wolfe K.H."/>
        </authorList>
    </citation>
    <scope>NUCLEOTIDE SEQUENCE [LARGE SCALE GENOMIC DNA]</scope>
    <source>
        <strain evidence="3">ATCC 34711 / CBS 6284 / DSM 70876 / NBRC 10599 / NRRL Y-10934 / UCD 77-7</strain>
    </source>
</reference>
<dbReference type="HOGENOM" id="CLU_863835_0_0_1"/>
<sequence>MSNTDNNNNNKPSEEEFDYDDLDALLDEDPSKIKPNTGNDDGLDRNVAVENMVNELREEFENMLAEEGKNDSPGKNNSSDAKKINDVVGIVEQLGKAGSELDSEDKARESYNDIINSTLNKLKKNGNQVDSKVEQENLKQNQSNENDLLSQLLDQFVNGGEDNDAENGDGEGMDDAILNILNKMSSKEVLYEPMKEMYIEFGEWFANNEEKEEFKDMIPTYRKQYAIVQKITDVYEREDYRNDNIEYKEEITVLLDELQELGDSPVDKKKNSNNPTPGKSNNQEDLNKELMDIINMEGSDAELGALKNELQEGCAQQ</sequence>
<feature type="compositionally biased region" description="Acidic residues" evidence="1">
    <location>
        <begin position="15"/>
        <end position="28"/>
    </location>
</feature>
<dbReference type="GO" id="GO:0032527">
    <property type="term" value="P:protein exit from endoplasmic reticulum"/>
    <property type="evidence" value="ECO:0007669"/>
    <property type="project" value="EnsemblFungi"/>
</dbReference>